<gene>
    <name evidence="2" type="ORF">ACFOES_01790</name>
</gene>
<keyword evidence="3" id="KW-1185">Reference proteome</keyword>
<accession>A0ABV7ABX9</accession>
<evidence type="ECO:0000313" key="2">
    <source>
        <dbReference type="EMBL" id="MFC2966814.1"/>
    </source>
</evidence>
<dbReference type="RefSeq" id="WP_377831439.1">
    <property type="nucleotide sequence ID" value="NZ_JBHRSK010000002.1"/>
</dbReference>
<organism evidence="2 3">
    <name type="scientific">Acidimangrovimonas pyrenivorans</name>
    <dbReference type="NCBI Taxonomy" id="2030798"/>
    <lineage>
        <taxon>Bacteria</taxon>
        <taxon>Pseudomonadati</taxon>
        <taxon>Pseudomonadota</taxon>
        <taxon>Alphaproteobacteria</taxon>
        <taxon>Rhodobacterales</taxon>
        <taxon>Paracoccaceae</taxon>
        <taxon>Acidimangrovimonas</taxon>
    </lineage>
</organism>
<feature type="compositionally biased region" description="Basic and acidic residues" evidence="1">
    <location>
        <begin position="48"/>
        <end position="58"/>
    </location>
</feature>
<protein>
    <submittedName>
        <fullName evidence="2">Uncharacterized protein</fullName>
    </submittedName>
</protein>
<evidence type="ECO:0000313" key="3">
    <source>
        <dbReference type="Proteomes" id="UP001595443"/>
    </source>
</evidence>
<dbReference type="Proteomes" id="UP001595443">
    <property type="component" value="Unassembled WGS sequence"/>
</dbReference>
<comment type="caution">
    <text evidence="2">The sequence shown here is derived from an EMBL/GenBank/DDBJ whole genome shotgun (WGS) entry which is preliminary data.</text>
</comment>
<name>A0ABV7ABX9_9RHOB</name>
<proteinExistence type="predicted"/>
<feature type="region of interest" description="Disordered" evidence="1">
    <location>
        <begin position="1"/>
        <end position="58"/>
    </location>
</feature>
<sequence length="105" mass="11716">MVQAPSGYSSPFDEVSNDSLKRPKVMPRALRIPGTNQRIELAPTARSTPERKTPAMRHGIDAFVRRKTGKVDVPDLHRVIYRPWLYAGTKVGAKLDSSWRSGASK</sequence>
<reference evidence="3" key="1">
    <citation type="journal article" date="2019" name="Int. J. Syst. Evol. Microbiol.">
        <title>The Global Catalogue of Microorganisms (GCM) 10K type strain sequencing project: providing services to taxonomists for standard genome sequencing and annotation.</title>
        <authorList>
            <consortium name="The Broad Institute Genomics Platform"/>
            <consortium name="The Broad Institute Genome Sequencing Center for Infectious Disease"/>
            <person name="Wu L."/>
            <person name="Ma J."/>
        </authorList>
    </citation>
    <scope>NUCLEOTIDE SEQUENCE [LARGE SCALE GENOMIC DNA]</scope>
    <source>
        <strain evidence="3">KCTC 62192</strain>
    </source>
</reference>
<evidence type="ECO:0000256" key="1">
    <source>
        <dbReference type="SAM" id="MobiDB-lite"/>
    </source>
</evidence>
<dbReference type="EMBL" id="JBHRSK010000002">
    <property type="protein sequence ID" value="MFC2966814.1"/>
    <property type="molecule type" value="Genomic_DNA"/>
</dbReference>